<evidence type="ECO:0000256" key="1">
    <source>
        <dbReference type="SAM" id="MobiDB-lite"/>
    </source>
</evidence>
<accession>A0A9P5YKX5</accession>
<dbReference type="EMBL" id="MU155631">
    <property type="protein sequence ID" value="KAF9471737.1"/>
    <property type="molecule type" value="Genomic_DNA"/>
</dbReference>
<evidence type="ECO:0000313" key="2">
    <source>
        <dbReference type="EMBL" id="KAF9471737.1"/>
    </source>
</evidence>
<protein>
    <submittedName>
        <fullName evidence="2">Uncharacterized protein</fullName>
    </submittedName>
</protein>
<feature type="compositionally biased region" description="Basic and acidic residues" evidence="1">
    <location>
        <begin position="17"/>
        <end position="46"/>
    </location>
</feature>
<dbReference type="Proteomes" id="UP000807469">
    <property type="component" value="Unassembled WGS sequence"/>
</dbReference>
<gene>
    <name evidence="2" type="ORF">BDN70DRAFT_901106</name>
</gene>
<feature type="compositionally biased region" description="Polar residues" evidence="1">
    <location>
        <begin position="1"/>
        <end position="16"/>
    </location>
</feature>
<dbReference type="AlphaFoldDB" id="A0A9P5YKX5"/>
<feature type="region of interest" description="Disordered" evidence="1">
    <location>
        <begin position="1"/>
        <end position="58"/>
    </location>
</feature>
<name>A0A9P5YKX5_9AGAR</name>
<organism evidence="2 3">
    <name type="scientific">Pholiota conissans</name>
    <dbReference type="NCBI Taxonomy" id="109636"/>
    <lineage>
        <taxon>Eukaryota</taxon>
        <taxon>Fungi</taxon>
        <taxon>Dikarya</taxon>
        <taxon>Basidiomycota</taxon>
        <taxon>Agaricomycotina</taxon>
        <taxon>Agaricomycetes</taxon>
        <taxon>Agaricomycetidae</taxon>
        <taxon>Agaricales</taxon>
        <taxon>Agaricineae</taxon>
        <taxon>Strophariaceae</taxon>
        <taxon>Pholiota</taxon>
    </lineage>
</organism>
<keyword evidence="3" id="KW-1185">Reference proteome</keyword>
<evidence type="ECO:0000313" key="3">
    <source>
        <dbReference type="Proteomes" id="UP000807469"/>
    </source>
</evidence>
<comment type="caution">
    <text evidence="2">The sequence shown here is derived from an EMBL/GenBank/DDBJ whole genome shotgun (WGS) entry which is preliminary data.</text>
</comment>
<reference evidence="2" key="1">
    <citation type="submission" date="2020-11" db="EMBL/GenBank/DDBJ databases">
        <authorList>
            <consortium name="DOE Joint Genome Institute"/>
            <person name="Ahrendt S."/>
            <person name="Riley R."/>
            <person name="Andreopoulos W."/>
            <person name="Labutti K."/>
            <person name="Pangilinan J."/>
            <person name="Ruiz-Duenas F.J."/>
            <person name="Barrasa J.M."/>
            <person name="Sanchez-Garcia M."/>
            <person name="Camarero S."/>
            <person name="Miyauchi S."/>
            <person name="Serrano A."/>
            <person name="Linde D."/>
            <person name="Babiker R."/>
            <person name="Drula E."/>
            <person name="Ayuso-Fernandez I."/>
            <person name="Pacheco R."/>
            <person name="Padilla G."/>
            <person name="Ferreira P."/>
            <person name="Barriuso J."/>
            <person name="Kellner H."/>
            <person name="Castanera R."/>
            <person name="Alfaro M."/>
            <person name="Ramirez L."/>
            <person name="Pisabarro A.G."/>
            <person name="Kuo A."/>
            <person name="Tritt A."/>
            <person name="Lipzen A."/>
            <person name="He G."/>
            <person name="Yan M."/>
            <person name="Ng V."/>
            <person name="Cullen D."/>
            <person name="Martin F."/>
            <person name="Rosso M.-N."/>
            <person name="Henrissat B."/>
            <person name="Hibbett D."/>
            <person name="Martinez A.T."/>
            <person name="Grigoriev I.V."/>
        </authorList>
    </citation>
    <scope>NUCLEOTIDE SEQUENCE</scope>
    <source>
        <strain evidence="2">CIRM-BRFM 674</strain>
    </source>
</reference>
<sequence length="231" mass="25889">MVQSTSMSGDRSTSEQARAEGMRKAGLDRLWDERDTQAERGSKSNARESSLLSESGAREGGQSDVLVLVLDTYEQDEWGGRTERRGGAYESIGLWTEVGEGDGASVDELRRVLKGNRCWRNDTALSPTSPTNHPRHIHRHGTYESIGLTLDLFLLLLCYHFLSSLPLQTRHIALLTPTPRPSSKVLERTVFVRRKIVHVPSIPPYLNQDLLLPLLPLLRTRPVRKAPFVAL</sequence>
<proteinExistence type="predicted"/>